<evidence type="ECO:0008006" key="4">
    <source>
        <dbReference type="Google" id="ProtNLM"/>
    </source>
</evidence>
<organism evidence="2 3">
    <name type="scientific">Mariniflexile ostreae</name>
    <dbReference type="NCBI Taxonomy" id="1520892"/>
    <lineage>
        <taxon>Bacteria</taxon>
        <taxon>Pseudomonadati</taxon>
        <taxon>Bacteroidota</taxon>
        <taxon>Flavobacteriia</taxon>
        <taxon>Flavobacteriales</taxon>
        <taxon>Flavobacteriaceae</taxon>
        <taxon>Mariniflexile</taxon>
    </lineage>
</organism>
<proteinExistence type="predicted"/>
<evidence type="ECO:0000313" key="2">
    <source>
        <dbReference type="EMBL" id="MFB9057554.1"/>
    </source>
</evidence>
<dbReference type="Proteomes" id="UP001589585">
    <property type="component" value="Unassembled WGS sequence"/>
</dbReference>
<name>A0ABV5FDW1_9FLAO</name>
<evidence type="ECO:0000256" key="1">
    <source>
        <dbReference type="SAM" id="MobiDB-lite"/>
    </source>
</evidence>
<reference evidence="2 3" key="1">
    <citation type="submission" date="2024-09" db="EMBL/GenBank/DDBJ databases">
        <authorList>
            <person name="Sun Q."/>
            <person name="Mori K."/>
        </authorList>
    </citation>
    <scope>NUCLEOTIDE SEQUENCE [LARGE SCALE GENOMIC DNA]</scope>
    <source>
        <strain evidence="2 3">CECT 8622</strain>
    </source>
</reference>
<gene>
    <name evidence="2" type="ORF">ACFFU9_12465</name>
</gene>
<dbReference type="RefSeq" id="WP_379861787.1">
    <property type="nucleotide sequence ID" value="NZ_JBHMFC010000081.1"/>
</dbReference>
<feature type="region of interest" description="Disordered" evidence="1">
    <location>
        <begin position="136"/>
        <end position="237"/>
    </location>
</feature>
<accession>A0ABV5FDW1</accession>
<keyword evidence="3" id="KW-1185">Reference proteome</keyword>
<protein>
    <recommendedName>
        <fullName evidence="4">Thrombospondin type 3 repeat-containing protein</fullName>
    </recommendedName>
</protein>
<feature type="compositionally biased region" description="Acidic residues" evidence="1">
    <location>
        <begin position="149"/>
        <end position="170"/>
    </location>
</feature>
<feature type="compositionally biased region" description="Acidic residues" evidence="1">
    <location>
        <begin position="186"/>
        <end position="209"/>
    </location>
</feature>
<dbReference type="EMBL" id="JBHMFC010000081">
    <property type="protein sequence ID" value="MFB9057554.1"/>
    <property type="molecule type" value="Genomic_DNA"/>
</dbReference>
<dbReference type="PROSITE" id="PS51257">
    <property type="entry name" value="PROKAR_LIPOPROTEIN"/>
    <property type="match status" value="1"/>
</dbReference>
<evidence type="ECO:0000313" key="3">
    <source>
        <dbReference type="Proteomes" id="UP001589585"/>
    </source>
</evidence>
<comment type="caution">
    <text evidence="2">The sequence shown here is derived from an EMBL/GenBank/DDBJ whole genome shotgun (WGS) entry which is preliminary data.</text>
</comment>
<sequence length="299" mass="33122">MRLLSITLISLSFLMFLSCDDGDIITVEFDFENNFDSCGELVFYKTKKEPAESMSILFKNLTLEQLLQVGDNDTLITSSTGNIFNYRTYSNATLPTTGLFCSDIPSSEVQIIEDYESEGGEATIITVLIEDDNDGIPAHLEDRNGNGDLTDDDTDGDGIPDYLDADDDGDNVLTKDENPDPNGDGDFSDAQDTDGDGIPDYLDNDDDGDGVLTRDEENDTQNQNPKDDITNSEVGPDYLNKDIKNSVPATAYRTHTYTQVYKISLYLDISIRIISQDDYYFGTLNNLPSKTVTVTPDFN</sequence>